<dbReference type="RefSeq" id="XP_026116788.1">
    <property type="nucleotide sequence ID" value="XM_026261003.1"/>
</dbReference>
<sequence>MGFVLVCVCSSSLTRTVEISEEQGPLGIHVVLYCSSLSGRAQEIFRQAMRSSLVCLEVVPVFNKECFEKSVIGHLFISENPESSRWTKDPPPLKVKPVESSSGQQAEIQESNSSLESCSLASPLPIRLSLTPRSKSADSPLLKNGLGPSPLQNHNNKNGKRLSINLRKRS</sequence>
<keyword evidence="2" id="KW-1185">Reference proteome</keyword>
<dbReference type="GO" id="GO:0008104">
    <property type="term" value="P:intracellular protein localization"/>
    <property type="evidence" value="ECO:0007669"/>
    <property type="project" value="TreeGrafter"/>
</dbReference>
<dbReference type="AlphaFoldDB" id="A0A6P6P6Z3"/>
<dbReference type="PANTHER" id="PTHR16484:SF4">
    <property type="entry name" value="PARTITIONING DEFECTIVE 3 HOMOLOG B"/>
    <property type="match status" value="1"/>
</dbReference>
<dbReference type="GO" id="GO:0000226">
    <property type="term" value="P:microtubule cytoskeleton organization"/>
    <property type="evidence" value="ECO:0007669"/>
    <property type="project" value="TreeGrafter"/>
</dbReference>
<evidence type="ECO:0000313" key="3">
    <source>
        <dbReference type="RefSeq" id="XP_026116788.1"/>
    </source>
</evidence>
<dbReference type="PANTHER" id="PTHR16484">
    <property type="entry name" value="PARTITIONING DEFECTIVE 3 RELATED"/>
    <property type="match status" value="1"/>
</dbReference>
<dbReference type="GO" id="GO:0030010">
    <property type="term" value="P:establishment of cell polarity"/>
    <property type="evidence" value="ECO:0007669"/>
    <property type="project" value="TreeGrafter"/>
</dbReference>
<feature type="compositionally biased region" description="Polar residues" evidence="1">
    <location>
        <begin position="99"/>
        <end position="110"/>
    </location>
</feature>
<reference evidence="3" key="1">
    <citation type="submission" date="2025-08" db="UniProtKB">
        <authorList>
            <consortium name="RefSeq"/>
        </authorList>
    </citation>
    <scope>IDENTIFICATION</scope>
    <source>
        <strain evidence="3">Wakin</strain>
        <tissue evidence="3">Muscle</tissue>
    </source>
</reference>
<protein>
    <submittedName>
        <fullName evidence="3">Partitioning defective 3 homolog B-like</fullName>
    </submittedName>
</protein>
<evidence type="ECO:0000313" key="2">
    <source>
        <dbReference type="Proteomes" id="UP000515129"/>
    </source>
</evidence>
<dbReference type="GO" id="GO:0005912">
    <property type="term" value="C:adherens junction"/>
    <property type="evidence" value="ECO:0007669"/>
    <property type="project" value="TreeGrafter"/>
</dbReference>
<dbReference type="GO" id="GO:0043296">
    <property type="term" value="C:apical junction complex"/>
    <property type="evidence" value="ECO:0007669"/>
    <property type="project" value="TreeGrafter"/>
</dbReference>
<feature type="region of interest" description="Disordered" evidence="1">
    <location>
        <begin position="81"/>
        <end position="170"/>
    </location>
</feature>
<dbReference type="Proteomes" id="UP000515129">
    <property type="component" value="Unplaced"/>
</dbReference>
<name>A0A6P6P6Z3_CARAU</name>
<dbReference type="InterPro" id="IPR052213">
    <property type="entry name" value="PAR3"/>
</dbReference>
<dbReference type="KEGG" id="caua:113095466"/>
<dbReference type="GO" id="GO:0035091">
    <property type="term" value="F:phosphatidylinositol binding"/>
    <property type="evidence" value="ECO:0007669"/>
    <property type="project" value="TreeGrafter"/>
</dbReference>
<evidence type="ECO:0000256" key="1">
    <source>
        <dbReference type="SAM" id="MobiDB-lite"/>
    </source>
</evidence>
<dbReference type="GO" id="GO:0007155">
    <property type="term" value="P:cell adhesion"/>
    <property type="evidence" value="ECO:0007669"/>
    <property type="project" value="TreeGrafter"/>
</dbReference>
<dbReference type="OrthoDB" id="6264899at2759"/>
<accession>A0A6P6P6Z3</accession>
<dbReference type="GeneID" id="113095466"/>
<gene>
    <name evidence="3" type="primary">LOC113095466</name>
</gene>
<dbReference type="GO" id="GO:0051660">
    <property type="term" value="P:establishment of centrosome localization"/>
    <property type="evidence" value="ECO:0007669"/>
    <property type="project" value="TreeGrafter"/>
</dbReference>
<feature type="compositionally biased region" description="Low complexity" evidence="1">
    <location>
        <begin position="111"/>
        <end position="124"/>
    </location>
</feature>
<dbReference type="GO" id="GO:0016324">
    <property type="term" value="C:apical plasma membrane"/>
    <property type="evidence" value="ECO:0007669"/>
    <property type="project" value="TreeGrafter"/>
</dbReference>
<dbReference type="GO" id="GO:0005938">
    <property type="term" value="C:cell cortex"/>
    <property type="evidence" value="ECO:0007669"/>
    <property type="project" value="TreeGrafter"/>
</dbReference>
<dbReference type="GO" id="GO:0045197">
    <property type="term" value="P:establishment or maintenance of epithelial cell apical/basal polarity"/>
    <property type="evidence" value="ECO:0007669"/>
    <property type="project" value="TreeGrafter"/>
</dbReference>
<organism evidence="2 3">
    <name type="scientific">Carassius auratus</name>
    <name type="common">Goldfish</name>
    <dbReference type="NCBI Taxonomy" id="7957"/>
    <lineage>
        <taxon>Eukaryota</taxon>
        <taxon>Metazoa</taxon>
        <taxon>Chordata</taxon>
        <taxon>Craniata</taxon>
        <taxon>Vertebrata</taxon>
        <taxon>Euteleostomi</taxon>
        <taxon>Actinopterygii</taxon>
        <taxon>Neopterygii</taxon>
        <taxon>Teleostei</taxon>
        <taxon>Ostariophysi</taxon>
        <taxon>Cypriniformes</taxon>
        <taxon>Cyprinidae</taxon>
        <taxon>Cyprininae</taxon>
        <taxon>Carassius</taxon>
    </lineage>
</organism>
<proteinExistence type="predicted"/>